<dbReference type="PROSITE" id="PS51257">
    <property type="entry name" value="PROKAR_LIPOPROTEIN"/>
    <property type="match status" value="1"/>
</dbReference>
<sequence length="36" mass="3786">MRKSLITLSLLLVTLAGSCHAVEAKGFVDLNAVKGE</sequence>
<name>A0ABS4P551_9GAMM</name>
<comment type="caution">
    <text evidence="2">The sequence shown here is derived from an EMBL/GenBank/DDBJ whole genome shotgun (WGS) entry which is preliminary data.</text>
</comment>
<reference evidence="2 3" key="1">
    <citation type="submission" date="2021-03" db="EMBL/GenBank/DDBJ databases">
        <authorList>
            <person name="D'Agostino P."/>
            <person name="Huntemann M."/>
            <person name="Clum A."/>
            <person name="Spunde A."/>
            <person name="Palaniappan K."/>
            <person name="Ritter S."/>
            <person name="Mikhailova N."/>
            <person name="Chen I.-M."/>
            <person name="Stamatis D."/>
            <person name="Reddy T."/>
            <person name="O'Malley R."/>
            <person name="Daum C."/>
            <person name="Shapiro N."/>
            <person name="Ivanova N."/>
            <person name="Kyrpides N."/>
            <person name="Woyke T."/>
        </authorList>
    </citation>
    <scope>NUCLEOTIDE SEQUENCE [LARGE SCALE GENOMIC DNA]</scope>
    <source>
        <strain evidence="2 3">WS4403</strain>
    </source>
</reference>
<accession>A0ABS4P551</accession>
<dbReference type="EMBL" id="JAGGMQ010000001">
    <property type="protein sequence ID" value="MBP2167763.1"/>
    <property type="molecule type" value="Genomic_DNA"/>
</dbReference>
<gene>
    <name evidence="2" type="ORF">J2125_000955</name>
</gene>
<keyword evidence="3" id="KW-1185">Reference proteome</keyword>
<evidence type="ECO:0000256" key="1">
    <source>
        <dbReference type="SAM" id="SignalP"/>
    </source>
</evidence>
<evidence type="ECO:0000313" key="2">
    <source>
        <dbReference type="EMBL" id="MBP2167763.1"/>
    </source>
</evidence>
<dbReference type="Proteomes" id="UP001195624">
    <property type="component" value="Unassembled WGS sequence"/>
</dbReference>
<evidence type="ECO:0000313" key="3">
    <source>
        <dbReference type="Proteomes" id="UP001195624"/>
    </source>
</evidence>
<feature type="signal peptide" evidence="1">
    <location>
        <begin position="1"/>
        <end position="21"/>
    </location>
</feature>
<reference evidence="3" key="2">
    <citation type="submission" date="2023-07" db="EMBL/GenBank/DDBJ databases">
        <title>Genome mining of underrepresented organisms for secondary metabolites.</title>
        <authorList>
            <person name="D'Agostino P.M."/>
        </authorList>
    </citation>
    <scope>NUCLEOTIDE SEQUENCE [LARGE SCALE GENOMIC DNA]</scope>
    <source>
        <strain evidence="3">WS4403</strain>
    </source>
</reference>
<organism evidence="2 3">
    <name type="scientific">Winslowiella toletana</name>
    <dbReference type="NCBI Taxonomy" id="92490"/>
    <lineage>
        <taxon>Bacteria</taxon>
        <taxon>Pseudomonadati</taxon>
        <taxon>Pseudomonadota</taxon>
        <taxon>Gammaproteobacteria</taxon>
        <taxon>Enterobacterales</taxon>
        <taxon>Erwiniaceae</taxon>
        <taxon>Winslowiella</taxon>
    </lineage>
</organism>
<feature type="chain" id="PRO_5045327141" evidence="1">
    <location>
        <begin position="22"/>
        <end position="36"/>
    </location>
</feature>
<keyword evidence="1" id="KW-0732">Signal</keyword>
<proteinExistence type="predicted"/>
<protein>
    <submittedName>
        <fullName evidence="2">Uncharacterized protein</fullName>
    </submittedName>
</protein>